<dbReference type="GO" id="GO:0016491">
    <property type="term" value="F:oxidoreductase activity"/>
    <property type="evidence" value="ECO:0007669"/>
    <property type="project" value="UniProtKB-KW"/>
</dbReference>
<sequence length="155" mass="16925">MVVWCSNQEDNLWHAALDSCPHRMAPLSIGTLDEGRLRCRYHGWAFNAAGSCVAVPMAQNAKEEARMCGLARACLTTFPVQVKQGLLWIFPYIGPDAATAAKKSSPCVMADLADDTEWIMTVAPVGYQVSVENTFDPSHAPFLHTGIIKYAPDQA</sequence>
<evidence type="ECO:0000313" key="12">
    <source>
        <dbReference type="Proteomes" id="UP001178507"/>
    </source>
</evidence>
<evidence type="ECO:0000256" key="1">
    <source>
        <dbReference type="ARBA" id="ARBA00004370"/>
    </source>
</evidence>
<keyword evidence="3" id="KW-0001">2Fe-2S</keyword>
<dbReference type="PANTHER" id="PTHR21266">
    <property type="entry name" value="IRON-SULFUR DOMAIN CONTAINING PROTEIN"/>
    <property type="match status" value="1"/>
</dbReference>
<dbReference type="EMBL" id="CAUJNA010001922">
    <property type="protein sequence ID" value="CAJ1389680.1"/>
    <property type="molecule type" value="Genomic_DNA"/>
</dbReference>
<evidence type="ECO:0000313" key="11">
    <source>
        <dbReference type="EMBL" id="CAJ1389680.1"/>
    </source>
</evidence>
<keyword evidence="4" id="KW-0479">Metal-binding</keyword>
<dbReference type="GO" id="GO:0046872">
    <property type="term" value="F:metal ion binding"/>
    <property type="evidence" value="ECO:0007669"/>
    <property type="project" value="UniProtKB-KW"/>
</dbReference>
<accession>A0AA36ILD9</accession>
<organism evidence="11 12">
    <name type="scientific">Effrenium voratum</name>
    <dbReference type="NCBI Taxonomy" id="2562239"/>
    <lineage>
        <taxon>Eukaryota</taxon>
        <taxon>Sar</taxon>
        <taxon>Alveolata</taxon>
        <taxon>Dinophyceae</taxon>
        <taxon>Suessiales</taxon>
        <taxon>Symbiodiniaceae</taxon>
        <taxon>Effrenium</taxon>
    </lineage>
</organism>
<dbReference type="GO" id="GO:0051537">
    <property type="term" value="F:2 iron, 2 sulfur cluster binding"/>
    <property type="evidence" value="ECO:0007669"/>
    <property type="project" value="UniProtKB-KW"/>
</dbReference>
<dbReference type="Gene3D" id="2.102.10.10">
    <property type="entry name" value="Rieske [2Fe-2S] iron-sulphur domain"/>
    <property type="match status" value="1"/>
</dbReference>
<keyword evidence="2" id="KW-0812">Transmembrane</keyword>
<dbReference type="Gene3D" id="3.90.380.10">
    <property type="entry name" value="Naphthalene 1,2-dioxygenase Alpha Subunit, Chain A, domain 1"/>
    <property type="match status" value="1"/>
</dbReference>
<dbReference type="GO" id="GO:0016020">
    <property type="term" value="C:membrane"/>
    <property type="evidence" value="ECO:0007669"/>
    <property type="project" value="UniProtKB-SubCell"/>
</dbReference>
<dbReference type="SUPFAM" id="SSF50022">
    <property type="entry name" value="ISP domain"/>
    <property type="match status" value="1"/>
</dbReference>
<proteinExistence type="predicted"/>
<keyword evidence="9" id="KW-0472">Membrane</keyword>
<dbReference type="InterPro" id="IPR017941">
    <property type="entry name" value="Rieske_2Fe-2S"/>
</dbReference>
<dbReference type="PROSITE" id="PS51296">
    <property type="entry name" value="RIESKE"/>
    <property type="match status" value="1"/>
</dbReference>
<feature type="domain" description="Rieske" evidence="10">
    <location>
        <begin position="1"/>
        <end position="89"/>
    </location>
</feature>
<dbReference type="Proteomes" id="UP001178507">
    <property type="component" value="Unassembled WGS sequence"/>
</dbReference>
<comment type="caution">
    <text evidence="11">The sequence shown here is derived from an EMBL/GenBank/DDBJ whole genome shotgun (WGS) entry which is preliminary data.</text>
</comment>
<evidence type="ECO:0000256" key="4">
    <source>
        <dbReference type="ARBA" id="ARBA00022723"/>
    </source>
</evidence>
<comment type="subcellular location">
    <subcellularLocation>
        <location evidence="1">Membrane</location>
    </subcellularLocation>
</comment>
<dbReference type="GO" id="GO:0005737">
    <property type="term" value="C:cytoplasm"/>
    <property type="evidence" value="ECO:0007669"/>
    <property type="project" value="TreeGrafter"/>
</dbReference>
<keyword evidence="7" id="KW-0408">Iron</keyword>
<evidence type="ECO:0000256" key="8">
    <source>
        <dbReference type="ARBA" id="ARBA00023014"/>
    </source>
</evidence>
<gene>
    <name evidence="11" type="ORF">EVOR1521_LOCUS15250</name>
</gene>
<dbReference type="InterPro" id="IPR036922">
    <property type="entry name" value="Rieske_2Fe-2S_sf"/>
</dbReference>
<dbReference type="InterPro" id="IPR050584">
    <property type="entry name" value="Cholesterol_7-desaturase"/>
</dbReference>
<feature type="non-terminal residue" evidence="11">
    <location>
        <position position="155"/>
    </location>
</feature>
<keyword evidence="8" id="KW-0411">Iron-sulfur</keyword>
<evidence type="ECO:0000256" key="6">
    <source>
        <dbReference type="ARBA" id="ARBA00023002"/>
    </source>
</evidence>
<dbReference type="Pfam" id="PF00355">
    <property type="entry name" value="Rieske"/>
    <property type="match status" value="1"/>
</dbReference>
<dbReference type="SUPFAM" id="SSF55961">
    <property type="entry name" value="Bet v1-like"/>
    <property type="match status" value="1"/>
</dbReference>
<protein>
    <recommendedName>
        <fullName evidence="10">Rieske domain-containing protein</fullName>
    </recommendedName>
</protein>
<keyword evidence="12" id="KW-1185">Reference proteome</keyword>
<keyword evidence="5" id="KW-1133">Transmembrane helix</keyword>
<evidence type="ECO:0000259" key="10">
    <source>
        <dbReference type="PROSITE" id="PS51296"/>
    </source>
</evidence>
<evidence type="ECO:0000256" key="7">
    <source>
        <dbReference type="ARBA" id="ARBA00023004"/>
    </source>
</evidence>
<dbReference type="PANTHER" id="PTHR21266:SF32">
    <property type="entry name" value="CHOLESTEROL 7-DESATURASE NVD"/>
    <property type="match status" value="1"/>
</dbReference>
<evidence type="ECO:0000256" key="2">
    <source>
        <dbReference type="ARBA" id="ARBA00022692"/>
    </source>
</evidence>
<evidence type="ECO:0000256" key="5">
    <source>
        <dbReference type="ARBA" id="ARBA00022989"/>
    </source>
</evidence>
<evidence type="ECO:0000256" key="3">
    <source>
        <dbReference type="ARBA" id="ARBA00022714"/>
    </source>
</evidence>
<name>A0AA36ILD9_9DINO</name>
<evidence type="ECO:0000256" key="9">
    <source>
        <dbReference type="ARBA" id="ARBA00023136"/>
    </source>
</evidence>
<keyword evidence="6" id="KW-0560">Oxidoreductase</keyword>
<dbReference type="AlphaFoldDB" id="A0AA36ILD9"/>
<reference evidence="11" key="1">
    <citation type="submission" date="2023-08" db="EMBL/GenBank/DDBJ databases">
        <authorList>
            <person name="Chen Y."/>
            <person name="Shah S."/>
            <person name="Dougan E. K."/>
            <person name="Thang M."/>
            <person name="Chan C."/>
        </authorList>
    </citation>
    <scope>NUCLEOTIDE SEQUENCE</scope>
</reference>